<keyword evidence="3" id="KW-1185">Reference proteome</keyword>
<dbReference type="PANTHER" id="PTHR30565:SF9">
    <property type="entry name" value="PROTEIN YCIF"/>
    <property type="match status" value="1"/>
</dbReference>
<accession>A0ABR7UKE1</accession>
<organism evidence="2 3">
    <name type="scientific">Bradyrhizobium campsiandrae</name>
    <dbReference type="NCBI Taxonomy" id="1729892"/>
    <lineage>
        <taxon>Bacteria</taxon>
        <taxon>Pseudomonadati</taxon>
        <taxon>Pseudomonadota</taxon>
        <taxon>Alphaproteobacteria</taxon>
        <taxon>Hyphomicrobiales</taxon>
        <taxon>Nitrobacteraceae</taxon>
        <taxon>Bradyrhizobium</taxon>
    </lineage>
</organism>
<comment type="caution">
    <text evidence="2">The sequence shown here is derived from an EMBL/GenBank/DDBJ whole genome shotgun (WGS) entry which is preliminary data.</text>
</comment>
<dbReference type="Gene3D" id="1.20.1260.10">
    <property type="match status" value="1"/>
</dbReference>
<dbReference type="InterPro" id="IPR010287">
    <property type="entry name" value="DUF892_YciF-like"/>
</dbReference>
<sequence length="190" mass="20944">MAKKAKKRATKTSSSRGARSRQPQKTLNDLFVETLKDIYFAENKIIKTLPKMAKAAQSKDLAAAFNKHLRETQGQVKRLDQIFKMLGKPARGKPCEAINGITDEGAEIMKEFKGAPALDAGLLAAAQAVEHYEISRYGTLRTWAEELGMQDAARLLQATLDEEEATDHTLTELATSVINVEAEQEQLEAA</sequence>
<dbReference type="InterPro" id="IPR009078">
    <property type="entry name" value="Ferritin-like_SF"/>
</dbReference>
<evidence type="ECO:0000313" key="2">
    <source>
        <dbReference type="EMBL" id="MBC9983847.1"/>
    </source>
</evidence>
<feature type="region of interest" description="Disordered" evidence="1">
    <location>
        <begin position="1"/>
        <end position="25"/>
    </location>
</feature>
<evidence type="ECO:0000313" key="3">
    <source>
        <dbReference type="Proteomes" id="UP000639516"/>
    </source>
</evidence>
<dbReference type="InterPro" id="IPR047114">
    <property type="entry name" value="YciF"/>
</dbReference>
<dbReference type="PANTHER" id="PTHR30565">
    <property type="entry name" value="PROTEIN YCIF"/>
    <property type="match status" value="1"/>
</dbReference>
<protein>
    <submittedName>
        <fullName evidence="2">Ferritin-like domain-containing protein</fullName>
    </submittedName>
</protein>
<name>A0ABR7UKE1_9BRAD</name>
<dbReference type="InterPro" id="IPR012347">
    <property type="entry name" value="Ferritin-like"/>
</dbReference>
<evidence type="ECO:0000256" key="1">
    <source>
        <dbReference type="SAM" id="MobiDB-lite"/>
    </source>
</evidence>
<dbReference type="SUPFAM" id="SSF47240">
    <property type="entry name" value="Ferritin-like"/>
    <property type="match status" value="1"/>
</dbReference>
<dbReference type="EMBL" id="JAATTO010000083">
    <property type="protein sequence ID" value="MBC9983847.1"/>
    <property type="molecule type" value="Genomic_DNA"/>
</dbReference>
<gene>
    <name evidence="2" type="ORF">HA482_37290</name>
</gene>
<feature type="compositionally biased region" description="Basic residues" evidence="1">
    <location>
        <begin position="1"/>
        <end position="10"/>
    </location>
</feature>
<dbReference type="Proteomes" id="UP000639516">
    <property type="component" value="Unassembled WGS sequence"/>
</dbReference>
<reference evidence="2 3" key="1">
    <citation type="journal article" date="2020" name="Arch. Microbiol.">
        <title>Bradyrhizobium campsiandrae sp. nov., a nitrogen-fixing bacterial strain isolated from a native leguminous tree from the Amazon adapted to flooded conditions.</title>
        <authorList>
            <person name="Cabral Michel D."/>
            <person name="Martins da Costa E."/>
            <person name="Azarias Guimaraes A."/>
            <person name="Soares de Carvalho T."/>
            <person name="Santos de Castro Caputo P."/>
            <person name="Willems A."/>
            <person name="de Souza Moreira F.M."/>
        </authorList>
    </citation>
    <scope>NUCLEOTIDE SEQUENCE [LARGE SCALE GENOMIC DNA]</scope>
    <source>
        <strain evidence="3">INPA 384B</strain>
    </source>
</reference>
<proteinExistence type="predicted"/>
<dbReference type="RefSeq" id="WP_188096548.1">
    <property type="nucleotide sequence ID" value="NZ_JAANIH010000003.1"/>
</dbReference>
<dbReference type="Pfam" id="PF05974">
    <property type="entry name" value="DUF892"/>
    <property type="match status" value="1"/>
</dbReference>
<dbReference type="CDD" id="cd07909">
    <property type="entry name" value="YciF"/>
    <property type="match status" value="1"/>
</dbReference>